<feature type="region of interest" description="Disordered" evidence="1">
    <location>
        <begin position="93"/>
        <end position="201"/>
    </location>
</feature>
<reference evidence="2 3" key="1">
    <citation type="journal article" date="2018" name="Evol. Lett.">
        <title>Horizontal gene cluster transfer increased hallucinogenic mushroom diversity.</title>
        <authorList>
            <person name="Reynolds H.T."/>
            <person name="Vijayakumar V."/>
            <person name="Gluck-Thaler E."/>
            <person name="Korotkin H.B."/>
            <person name="Matheny P.B."/>
            <person name="Slot J.C."/>
        </authorList>
    </citation>
    <scope>NUCLEOTIDE SEQUENCE [LARGE SCALE GENOMIC DNA]</scope>
    <source>
        <strain evidence="2 3">SRW20</strain>
    </source>
</reference>
<dbReference type="InParanoid" id="A0A409XZ59"/>
<gene>
    <name evidence="2" type="ORF">CVT26_004694</name>
</gene>
<feature type="region of interest" description="Disordered" evidence="1">
    <location>
        <begin position="273"/>
        <end position="292"/>
    </location>
</feature>
<evidence type="ECO:0000256" key="1">
    <source>
        <dbReference type="SAM" id="MobiDB-lite"/>
    </source>
</evidence>
<organism evidence="2 3">
    <name type="scientific">Gymnopilus dilepis</name>
    <dbReference type="NCBI Taxonomy" id="231916"/>
    <lineage>
        <taxon>Eukaryota</taxon>
        <taxon>Fungi</taxon>
        <taxon>Dikarya</taxon>
        <taxon>Basidiomycota</taxon>
        <taxon>Agaricomycotina</taxon>
        <taxon>Agaricomycetes</taxon>
        <taxon>Agaricomycetidae</taxon>
        <taxon>Agaricales</taxon>
        <taxon>Agaricineae</taxon>
        <taxon>Hymenogastraceae</taxon>
        <taxon>Gymnopilus</taxon>
    </lineage>
</organism>
<dbReference type="Proteomes" id="UP000284706">
    <property type="component" value="Unassembled WGS sequence"/>
</dbReference>
<protein>
    <submittedName>
        <fullName evidence="2">Uncharacterized protein</fullName>
    </submittedName>
</protein>
<feature type="compositionally biased region" description="Low complexity" evidence="1">
    <location>
        <begin position="167"/>
        <end position="183"/>
    </location>
</feature>
<keyword evidence="3" id="KW-1185">Reference proteome</keyword>
<dbReference type="EMBL" id="NHYE01001397">
    <property type="protein sequence ID" value="PPQ96062.1"/>
    <property type="molecule type" value="Genomic_DNA"/>
</dbReference>
<name>A0A409XZ59_9AGAR</name>
<sequence length="445" mass="49429">MSPREDNPNYPGIEGVWFKVTDKDGNDVDLSPYSPQPVKMKNGEPAQIVVDDNDSHLGWYPINALKSGDGTVQQFKFIMLELLMGMNSSKDYTVSDDNSPGPLDDGANMDYSSVGLSRNQPLSIAETPDKTTDDGDGNKTGQDDNNNEDDGTKDPRKGTTQDDDNGTDNGNKNDNNNNTNTNNSEDEDKGRRKPKSKRDYYPSFPGVKGFWFQVIDINGNSQDLSNDFKYWDKAGSQTDLAWLPIKGSYTALALKKRVLKRLTLKISKYGVYNDDNDSVPYDDNSGDVDLEHNGLKKKKPLIFKEFPDDDGNESDESSGNNSSGSDDEMPPPDNPDYIANNSSSDDEMPPPDNPDYIANTSSQDYANPDPYRFFTRRIQCMSNADWSRYEGSIQNTYQGEILWTDGNLSYGVANMMAYMAVRRVPNTPTGNVVAVGQAAYFVYLG</sequence>
<feature type="compositionally biased region" description="Acidic residues" evidence="1">
    <location>
        <begin position="307"/>
        <end position="316"/>
    </location>
</feature>
<feature type="compositionally biased region" description="Basic and acidic residues" evidence="1">
    <location>
        <begin position="150"/>
        <end position="160"/>
    </location>
</feature>
<evidence type="ECO:0000313" key="2">
    <source>
        <dbReference type="EMBL" id="PPQ96062.1"/>
    </source>
</evidence>
<accession>A0A409XZ59</accession>
<proteinExistence type="predicted"/>
<evidence type="ECO:0000313" key="3">
    <source>
        <dbReference type="Proteomes" id="UP000284706"/>
    </source>
</evidence>
<dbReference type="AlphaFoldDB" id="A0A409XZ59"/>
<feature type="compositionally biased region" description="Basic and acidic residues" evidence="1">
    <location>
        <begin position="127"/>
        <end position="137"/>
    </location>
</feature>
<feature type="region of interest" description="Disordered" evidence="1">
    <location>
        <begin position="304"/>
        <end position="364"/>
    </location>
</feature>
<comment type="caution">
    <text evidence="2">The sequence shown here is derived from an EMBL/GenBank/DDBJ whole genome shotgun (WGS) entry which is preliminary data.</text>
</comment>
<feature type="compositionally biased region" description="Polar residues" evidence="1">
    <location>
        <begin position="110"/>
        <end position="122"/>
    </location>
</feature>